<gene>
    <name evidence="2" type="ORF">DPMN_104103</name>
</gene>
<proteinExistence type="predicted"/>
<evidence type="ECO:0000313" key="3">
    <source>
        <dbReference type="Proteomes" id="UP000828390"/>
    </source>
</evidence>
<accession>A0A9D4H9R0</accession>
<dbReference type="AlphaFoldDB" id="A0A9D4H9R0"/>
<name>A0A9D4H9R0_DREPO</name>
<sequence>MITDTFNLLIKHQCLEDHTTDGRTDRRTDGQTDGRTDRRGVYHNTSRHRRAYKNWQIREQFPDVLTECGKHMSKSVSSPTNCVLQRRDRYTVSLTMSTSASTEDRTT</sequence>
<organism evidence="2 3">
    <name type="scientific">Dreissena polymorpha</name>
    <name type="common">Zebra mussel</name>
    <name type="synonym">Mytilus polymorpha</name>
    <dbReference type="NCBI Taxonomy" id="45954"/>
    <lineage>
        <taxon>Eukaryota</taxon>
        <taxon>Metazoa</taxon>
        <taxon>Spiralia</taxon>
        <taxon>Lophotrochozoa</taxon>
        <taxon>Mollusca</taxon>
        <taxon>Bivalvia</taxon>
        <taxon>Autobranchia</taxon>
        <taxon>Heteroconchia</taxon>
        <taxon>Euheterodonta</taxon>
        <taxon>Imparidentia</taxon>
        <taxon>Neoheterodontei</taxon>
        <taxon>Myida</taxon>
        <taxon>Dreissenoidea</taxon>
        <taxon>Dreissenidae</taxon>
        <taxon>Dreissena</taxon>
    </lineage>
</organism>
<evidence type="ECO:0000313" key="2">
    <source>
        <dbReference type="EMBL" id="KAH3830847.1"/>
    </source>
</evidence>
<dbReference type="Proteomes" id="UP000828390">
    <property type="component" value="Unassembled WGS sequence"/>
</dbReference>
<feature type="region of interest" description="Disordered" evidence="1">
    <location>
        <begin position="17"/>
        <end position="44"/>
    </location>
</feature>
<comment type="caution">
    <text evidence="2">The sequence shown here is derived from an EMBL/GenBank/DDBJ whole genome shotgun (WGS) entry which is preliminary data.</text>
</comment>
<feature type="compositionally biased region" description="Basic and acidic residues" evidence="1">
    <location>
        <begin position="17"/>
        <end position="40"/>
    </location>
</feature>
<protein>
    <submittedName>
        <fullName evidence="2">Uncharacterized protein</fullName>
    </submittedName>
</protein>
<keyword evidence="3" id="KW-1185">Reference proteome</keyword>
<dbReference type="EMBL" id="JAIWYP010000004">
    <property type="protein sequence ID" value="KAH3830847.1"/>
    <property type="molecule type" value="Genomic_DNA"/>
</dbReference>
<evidence type="ECO:0000256" key="1">
    <source>
        <dbReference type="SAM" id="MobiDB-lite"/>
    </source>
</evidence>
<reference evidence="2" key="2">
    <citation type="submission" date="2020-11" db="EMBL/GenBank/DDBJ databases">
        <authorList>
            <person name="McCartney M.A."/>
            <person name="Auch B."/>
            <person name="Kono T."/>
            <person name="Mallez S."/>
            <person name="Becker A."/>
            <person name="Gohl D.M."/>
            <person name="Silverstein K.A.T."/>
            <person name="Koren S."/>
            <person name="Bechman K.B."/>
            <person name="Herman A."/>
            <person name="Abrahante J.E."/>
            <person name="Garbe J."/>
        </authorList>
    </citation>
    <scope>NUCLEOTIDE SEQUENCE</scope>
    <source>
        <strain evidence="2">Duluth1</strain>
        <tissue evidence="2">Whole animal</tissue>
    </source>
</reference>
<reference evidence="2" key="1">
    <citation type="journal article" date="2019" name="bioRxiv">
        <title>The Genome of the Zebra Mussel, Dreissena polymorpha: A Resource for Invasive Species Research.</title>
        <authorList>
            <person name="McCartney M.A."/>
            <person name="Auch B."/>
            <person name="Kono T."/>
            <person name="Mallez S."/>
            <person name="Zhang Y."/>
            <person name="Obille A."/>
            <person name="Becker A."/>
            <person name="Abrahante J.E."/>
            <person name="Garbe J."/>
            <person name="Badalamenti J.P."/>
            <person name="Herman A."/>
            <person name="Mangelson H."/>
            <person name="Liachko I."/>
            <person name="Sullivan S."/>
            <person name="Sone E.D."/>
            <person name="Koren S."/>
            <person name="Silverstein K.A.T."/>
            <person name="Beckman K.B."/>
            <person name="Gohl D.M."/>
        </authorList>
    </citation>
    <scope>NUCLEOTIDE SEQUENCE</scope>
    <source>
        <strain evidence="2">Duluth1</strain>
        <tissue evidence="2">Whole animal</tissue>
    </source>
</reference>